<feature type="region of interest" description="Disordered" evidence="1">
    <location>
        <begin position="70"/>
        <end position="90"/>
    </location>
</feature>
<accession>A0A0P6XZS6</accession>
<evidence type="ECO:0000313" key="3">
    <source>
        <dbReference type="Proteomes" id="UP000050430"/>
    </source>
</evidence>
<dbReference type="RefSeq" id="WP_062423321.1">
    <property type="nucleotide sequence ID" value="NZ_BBYA01000014.1"/>
</dbReference>
<protein>
    <submittedName>
        <fullName evidence="2">Uncharacterized protein</fullName>
    </submittedName>
</protein>
<feature type="compositionally biased region" description="Polar residues" evidence="1">
    <location>
        <begin position="79"/>
        <end position="90"/>
    </location>
</feature>
<evidence type="ECO:0000313" key="2">
    <source>
        <dbReference type="EMBL" id="KPL74681.1"/>
    </source>
</evidence>
<comment type="caution">
    <text evidence="2">The sequence shown here is derived from an EMBL/GenBank/DDBJ whole genome shotgun (WGS) entry which is preliminary data.</text>
</comment>
<dbReference type="Proteomes" id="UP000050430">
    <property type="component" value="Unassembled WGS sequence"/>
</dbReference>
<name>A0A0P6XZS6_9CHLR</name>
<sequence length="90" mass="10008">MNKEWVKVYTTFGQLNAAMMVDFLMANGISATSMQESIGVTYGLNLGTLGEAFIYVPIGQKEMAETLIRDMEEGKFDSPENNSNEPFQES</sequence>
<proteinExistence type="predicted"/>
<dbReference type="AlphaFoldDB" id="A0A0P6XZS6"/>
<reference evidence="2 3" key="1">
    <citation type="submission" date="2015-07" db="EMBL/GenBank/DDBJ databases">
        <title>Genome sequence of Leptolinea tardivitalis DSM 16556.</title>
        <authorList>
            <person name="Hemp J."/>
            <person name="Ward L.M."/>
            <person name="Pace L.A."/>
            <person name="Fischer W.W."/>
        </authorList>
    </citation>
    <scope>NUCLEOTIDE SEQUENCE [LARGE SCALE GENOMIC DNA]</scope>
    <source>
        <strain evidence="2 3">YMTK-2</strain>
    </source>
</reference>
<keyword evidence="3" id="KW-1185">Reference proteome</keyword>
<gene>
    <name evidence="2" type="ORF">ADM99_00875</name>
</gene>
<dbReference type="EMBL" id="LGCK01000002">
    <property type="protein sequence ID" value="KPL74681.1"/>
    <property type="molecule type" value="Genomic_DNA"/>
</dbReference>
<organism evidence="2 3">
    <name type="scientific">Leptolinea tardivitalis</name>
    <dbReference type="NCBI Taxonomy" id="229920"/>
    <lineage>
        <taxon>Bacteria</taxon>
        <taxon>Bacillati</taxon>
        <taxon>Chloroflexota</taxon>
        <taxon>Anaerolineae</taxon>
        <taxon>Anaerolineales</taxon>
        <taxon>Anaerolineaceae</taxon>
        <taxon>Leptolinea</taxon>
    </lineage>
</organism>
<evidence type="ECO:0000256" key="1">
    <source>
        <dbReference type="SAM" id="MobiDB-lite"/>
    </source>
</evidence>